<gene>
    <name evidence="1" type="ORF">SAMN04487970_1004149</name>
</gene>
<evidence type="ECO:0000313" key="2">
    <source>
        <dbReference type="Proteomes" id="UP000198601"/>
    </source>
</evidence>
<evidence type="ECO:0000313" key="1">
    <source>
        <dbReference type="EMBL" id="SCW36941.1"/>
    </source>
</evidence>
<dbReference type="AlphaFoldDB" id="A0A1G4PXN4"/>
<dbReference type="EMBL" id="FMTT01000004">
    <property type="protein sequence ID" value="SCW36941.1"/>
    <property type="molecule type" value="Genomic_DNA"/>
</dbReference>
<organism evidence="1 2">
    <name type="scientific">Paenibacillus tianmuensis</name>
    <dbReference type="NCBI Taxonomy" id="624147"/>
    <lineage>
        <taxon>Bacteria</taxon>
        <taxon>Bacillati</taxon>
        <taxon>Bacillota</taxon>
        <taxon>Bacilli</taxon>
        <taxon>Bacillales</taxon>
        <taxon>Paenibacillaceae</taxon>
        <taxon>Paenibacillus</taxon>
    </lineage>
</organism>
<sequence length="222" mass="26576">MAVVTTVGCDIQLFCEGFLRKHKNTEKKWINIDQWYRQDDWAEYMVTENEGFHYTDLIDNRRDYGLFYLLAGVRGNDEENSYLPISKAKGLPEHMDSLVKKYYENFCEIDFESEKVDFHHASYLTLKELKDSGYGNLMELKGWVYEDEHKKATETIENGQKYQLHFVDVKTPNRVEQGMVLMEWKGYLNLNLTYLMERMEVLKKERAIENDEEIRIVFWFDN</sequence>
<dbReference type="RefSeq" id="WP_167670100.1">
    <property type="nucleotide sequence ID" value="NZ_FMTT01000004.1"/>
</dbReference>
<reference evidence="2" key="1">
    <citation type="submission" date="2016-10" db="EMBL/GenBank/DDBJ databases">
        <authorList>
            <person name="Varghese N."/>
            <person name="Submissions S."/>
        </authorList>
    </citation>
    <scope>NUCLEOTIDE SEQUENCE [LARGE SCALE GENOMIC DNA]</scope>
    <source>
        <strain evidence="2">CGMCC 1.8946</strain>
    </source>
</reference>
<accession>A0A1G4PXN4</accession>
<keyword evidence="2" id="KW-1185">Reference proteome</keyword>
<dbReference type="Proteomes" id="UP000198601">
    <property type="component" value="Unassembled WGS sequence"/>
</dbReference>
<proteinExistence type="predicted"/>
<name>A0A1G4PXN4_9BACL</name>
<protein>
    <submittedName>
        <fullName evidence="1">Uncharacterized protein</fullName>
    </submittedName>
</protein>